<protein>
    <recommendedName>
        <fullName evidence="2">Phage protein D</fullName>
    </recommendedName>
</protein>
<reference evidence="1" key="1">
    <citation type="submission" date="2019-02" db="EMBL/GenBank/DDBJ databases">
        <authorList>
            <person name="Gruber-Vodicka R. H."/>
            <person name="Seah K. B. B."/>
        </authorList>
    </citation>
    <scope>NUCLEOTIDE SEQUENCE</scope>
    <source>
        <strain evidence="1">BECK_BY7</strain>
    </source>
</reference>
<dbReference type="EMBL" id="CAADFN010000001">
    <property type="protein sequence ID" value="VFK12740.1"/>
    <property type="molecule type" value="Genomic_DNA"/>
</dbReference>
<evidence type="ECO:0008006" key="2">
    <source>
        <dbReference type="Google" id="ProtNLM"/>
    </source>
</evidence>
<organism evidence="1">
    <name type="scientific">Candidatus Kentrum sp. LFY</name>
    <dbReference type="NCBI Taxonomy" id="2126342"/>
    <lineage>
        <taxon>Bacteria</taxon>
        <taxon>Pseudomonadati</taxon>
        <taxon>Pseudomonadota</taxon>
        <taxon>Gammaproteobacteria</taxon>
        <taxon>Candidatus Kentrum</taxon>
    </lineage>
</organism>
<dbReference type="AlphaFoldDB" id="A0A450W6N8"/>
<accession>A0A450W6N8</accession>
<dbReference type="SUPFAM" id="SSF69279">
    <property type="entry name" value="Phage tail proteins"/>
    <property type="match status" value="1"/>
</dbReference>
<evidence type="ECO:0000313" key="1">
    <source>
        <dbReference type="EMBL" id="VFK12740.1"/>
    </source>
</evidence>
<dbReference type="Pfam" id="PF05954">
    <property type="entry name" value="Phage_GPD"/>
    <property type="match status" value="1"/>
</dbReference>
<sequence>MTPAFRIFADSSEITGAIRDRLISLSVTDEAGNHSDTVEIRLDDRDGIIELPRKGAELEVLMGYRESGLVEMGLFTVDEVELTGPPDTMVVRGKAANMRASLKAHKTRPWDETTIGDIVAAIAGEHGLEPRVADSLASVKIVHLDQTEESDLHLLTRIAKKYDAVSKPVNNFLLFVPRGEAKSATGKEIPAVSINRNETSDHRVTLADRGKYQAVLAHWHDTSTGLRTPVQVGEGEPVFTLRHAYKDANTATAAAQAKLDALMRGLGTLSLTLKHGNPVLAAEAKLTLLGFREGVDGDWVITQANHTMAGGGYSTSLGAETPKES</sequence>
<gene>
    <name evidence="1" type="ORF">BECKLFY1418C_GA0070996_100165</name>
</gene>
<proteinExistence type="predicted"/>
<name>A0A450W6N8_9GAMM</name>